<keyword evidence="1" id="KW-1133">Transmembrane helix</keyword>
<feature type="transmembrane region" description="Helical" evidence="1">
    <location>
        <begin position="26"/>
        <end position="47"/>
    </location>
</feature>
<organism evidence="2 3">
    <name type="scientific">Aspergillus coremiiformis</name>
    <dbReference type="NCBI Taxonomy" id="138285"/>
    <lineage>
        <taxon>Eukaryota</taxon>
        <taxon>Fungi</taxon>
        <taxon>Dikarya</taxon>
        <taxon>Ascomycota</taxon>
        <taxon>Pezizomycotina</taxon>
        <taxon>Eurotiomycetes</taxon>
        <taxon>Eurotiomycetidae</taxon>
        <taxon>Eurotiales</taxon>
        <taxon>Aspergillaceae</taxon>
        <taxon>Aspergillus</taxon>
        <taxon>Aspergillus subgen. Circumdati</taxon>
    </lineage>
</organism>
<evidence type="ECO:0000256" key="1">
    <source>
        <dbReference type="SAM" id="Phobius"/>
    </source>
</evidence>
<name>A0A5N6Z7K0_9EURO</name>
<accession>A0A5N6Z7K0</accession>
<dbReference type="EMBL" id="ML739092">
    <property type="protein sequence ID" value="KAE8353642.1"/>
    <property type="molecule type" value="Genomic_DNA"/>
</dbReference>
<gene>
    <name evidence="2" type="ORF">BDV28DRAFT_132758</name>
</gene>
<keyword evidence="3" id="KW-1185">Reference proteome</keyword>
<dbReference type="Proteomes" id="UP000327118">
    <property type="component" value="Unassembled WGS sequence"/>
</dbReference>
<proteinExistence type="predicted"/>
<keyword evidence="1" id="KW-0472">Membrane</keyword>
<evidence type="ECO:0000313" key="3">
    <source>
        <dbReference type="Proteomes" id="UP000327118"/>
    </source>
</evidence>
<dbReference type="AlphaFoldDB" id="A0A5N6Z7K0"/>
<sequence length="68" mass="7836">MMRDQSDKREVLETRSLLLLDWNVPAVFVLYILSHVVISVPCVSFLVDMSIVVTKKKYMHLAVRSTDV</sequence>
<evidence type="ECO:0000313" key="2">
    <source>
        <dbReference type="EMBL" id="KAE8353642.1"/>
    </source>
</evidence>
<reference evidence="3" key="1">
    <citation type="submission" date="2019-04" db="EMBL/GenBank/DDBJ databases">
        <title>Friends and foes A comparative genomics studyof 23 Aspergillus species from section Flavi.</title>
        <authorList>
            <consortium name="DOE Joint Genome Institute"/>
            <person name="Kjaerbolling I."/>
            <person name="Vesth T."/>
            <person name="Frisvad J.C."/>
            <person name="Nybo J.L."/>
            <person name="Theobald S."/>
            <person name="Kildgaard S."/>
            <person name="Isbrandt T."/>
            <person name="Kuo A."/>
            <person name="Sato A."/>
            <person name="Lyhne E.K."/>
            <person name="Kogle M.E."/>
            <person name="Wiebenga A."/>
            <person name="Kun R.S."/>
            <person name="Lubbers R.J."/>
            <person name="Makela M.R."/>
            <person name="Barry K."/>
            <person name="Chovatia M."/>
            <person name="Clum A."/>
            <person name="Daum C."/>
            <person name="Haridas S."/>
            <person name="He G."/>
            <person name="LaButti K."/>
            <person name="Lipzen A."/>
            <person name="Mondo S."/>
            <person name="Riley R."/>
            <person name="Salamov A."/>
            <person name="Simmons B.A."/>
            <person name="Magnuson J.K."/>
            <person name="Henrissat B."/>
            <person name="Mortensen U.H."/>
            <person name="Larsen T.O."/>
            <person name="Devries R.P."/>
            <person name="Grigoriev I.V."/>
            <person name="Machida M."/>
            <person name="Baker S.E."/>
            <person name="Andersen M.R."/>
        </authorList>
    </citation>
    <scope>NUCLEOTIDE SEQUENCE [LARGE SCALE GENOMIC DNA]</scope>
    <source>
        <strain evidence="3">CBS 553.77</strain>
    </source>
</reference>
<protein>
    <submittedName>
        <fullName evidence="2">Uncharacterized protein</fullName>
    </submittedName>
</protein>
<keyword evidence="1" id="KW-0812">Transmembrane</keyword>